<dbReference type="RefSeq" id="WP_201875746.1">
    <property type="nucleotide sequence ID" value="NZ_JAERRF010000009.1"/>
</dbReference>
<evidence type="ECO:0000313" key="3">
    <source>
        <dbReference type="Proteomes" id="UP000634229"/>
    </source>
</evidence>
<keyword evidence="3" id="KW-1185">Reference proteome</keyword>
<organism evidence="2 3">
    <name type="scientific">Streptomyces coffeae</name>
    <dbReference type="NCBI Taxonomy" id="621382"/>
    <lineage>
        <taxon>Bacteria</taxon>
        <taxon>Bacillati</taxon>
        <taxon>Actinomycetota</taxon>
        <taxon>Actinomycetes</taxon>
        <taxon>Kitasatosporales</taxon>
        <taxon>Streptomycetaceae</taxon>
        <taxon>Streptomyces</taxon>
    </lineage>
</organism>
<dbReference type="Proteomes" id="UP000634229">
    <property type="component" value="Unassembled WGS sequence"/>
</dbReference>
<gene>
    <name evidence="2" type="ORF">JK363_16910</name>
</gene>
<dbReference type="EMBL" id="JAERRF010000009">
    <property type="protein sequence ID" value="MBL1098318.1"/>
    <property type="molecule type" value="Genomic_DNA"/>
</dbReference>
<evidence type="ECO:0000256" key="1">
    <source>
        <dbReference type="SAM" id="MobiDB-lite"/>
    </source>
</evidence>
<sequence length="51" mass="5944">MLHHEFMAARHAEFLSRAARHRLVREAKRAKQAAKAARTDADSRKQYRRAA</sequence>
<evidence type="ECO:0000313" key="2">
    <source>
        <dbReference type="EMBL" id="MBL1098318.1"/>
    </source>
</evidence>
<accession>A0ABS1NE47</accession>
<feature type="region of interest" description="Disordered" evidence="1">
    <location>
        <begin position="27"/>
        <end position="51"/>
    </location>
</feature>
<reference evidence="2 3" key="1">
    <citation type="submission" date="2021-01" db="EMBL/GenBank/DDBJ databases">
        <title>WGS of actinomycetes isolated from Thailand.</title>
        <authorList>
            <person name="Thawai C."/>
        </authorList>
    </citation>
    <scope>NUCLEOTIDE SEQUENCE [LARGE SCALE GENOMIC DNA]</scope>
    <source>
        <strain evidence="2 3">CA1R205</strain>
    </source>
</reference>
<protein>
    <submittedName>
        <fullName evidence="2">Uncharacterized protein</fullName>
    </submittedName>
</protein>
<name>A0ABS1NE47_9ACTN</name>
<comment type="caution">
    <text evidence="2">The sequence shown here is derived from an EMBL/GenBank/DDBJ whole genome shotgun (WGS) entry which is preliminary data.</text>
</comment>
<proteinExistence type="predicted"/>